<feature type="transmembrane region" description="Helical" evidence="1">
    <location>
        <begin position="56"/>
        <end position="73"/>
    </location>
</feature>
<feature type="transmembrane region" description="Helical" evidence="1">
    <location>
        <begin position="85"/>
        <end position="115"/>
    </location>
</feature>
<keyword evidence="1" id="KW-0812">Transmembrane</keyword>
<evidence type="ECO:0000313" key="2">
    <source>
        <dbReference type="EMBL" id="BDZ45895.1"/>
    </source>
</evidence>
<sequence length="274" mass="29922">MTKVDYDPRSGGFGYLPLLVVLLLVALLLAQAVWLRRRRRAGNASLVRGGGWRAQGVIVVLALIILLVQPATFDARYVIGPTILLLTALLLTTLTVTAPLVFEVVAGVLALLAVVGQVAWTEKMVFPGLSDIRLLRALPESAQPITPGGVWGRGEPISWLPDDEGCYDIALQTSGGLSEAGMRESALLSTLPYGLYGPSLCNDVEPIQIESYESTGFRFADPIPTADYLVLYQDDLARWRRLVPDSADCWVRVQEIDGNENYPTAVDVLRNECR</sequence>
<evidence type="ECO:0000313" key="3">
    <source>
        <dbReference type="Proteomes" id="UP001321498"/>
    </source>
</evidence>
<accession>A0ABM8GCC5</accession>
<dbReference type="Proteomes" id="UP001321498">
    <property type="component" value="Chromosome"/>
</dbReference>
<dbReference type="EMBL" id="AP027731">
    <property type="protein sequence ID" value="BDZ45895.1"/>
    <property type="molecule type" value="Genomic_DNA"/>
</dbReference>
<keyword evidence="1" id="KW-0472">Membrane</keyword>
<reference evidence="3" key="1">
    <citation type="journal article" date="2019" name="Int. J. Syst. Evol. Microbiol.">
        <title>The Global Catalogue of Microorganisms (GCM) 10K type strain sequencing project: providing services to taxonomists for standard genome sequencing and annotation.</title>
        <authorList>
            <consortium name="The Broad Institute Genomics Platform"/>
            <consortium name="The Broad Institute Genome Sequencing Center for Infectious Disease"/>
            <person name="Wu L."/>
            <person name="Ma J."/>
        </authorList>
    </citation>
    <scope>NUCLEOTIDE SEQUENCE [LARGE SCALE GENOMIC DNA]</scope>
    <source>
        <strain evidence="3">NBRC 108725</strain>
    </source>
</reference>
<protein>
    <submittedName>
        <fullName evidence="2">Uncharacterized protein</fullName>
    </submittedName>
</protein>
<evidence type="ECO:0000256" key="1">
    <source>
        <dbReference type="SAM" id="Phobius"/>
    </source>
</evidence>
<keyword evidence="3" id="KW-1185">Reference proteome</keyword>
<dbReference type="RefSeq" id="WP_286279123.1">
    <property type="nucleotide sequence ID" value="NZ_AP027731.1"/>
</dbReference>
<gene>
    <name evidence="2" type="ORF">GCM10025866_18040</name>
</gene>
<organism evidence="2 3">
    <name type="scientific">Naasia aerilata</name>
    <dbReference type="NCBI Taxonomy" id="1162966"/>
    <lineage>
        <taxon>Bacteria</taxon>
        <taxon>Bacillati</taxon>
        <taxon>Actinomycetota</taxon>
        <taxon>Actinomycetes</taxon>
        <taxon>Micrococcales</taxon>
        <taxon>Microbacteriaceae</taxon>
        <taxon>Naasia</taxon>
    </lineage>
</organism>
<proteinExistence type="predicted"/>
<feature type="transmembrane region" description="Helical" evidence="1">
    <location>
        <begin position="12"/>
        <end position="35"/>
    </location>
</feature>
<keyword evidence="1" id="KW-1133">Transmembrane helix</keyword>
<name>A0ABM8GCC5_9MICO</name>